<dbReference type="InterPro" id="IPR002579">
    <property type="entry name" value="Met_Sox_Rdtase_MsrB_dom"/>
</dbReference>
<dbReference type="GO" id="GO:0046872">
    <property type="term" value="F:metal ion binding"/>
    <property type="evidence" value="ECO:0007669"/>
    <property type="project" value="UniProtKB-KW"/>
</dbReference>
<dbReference type="GO" id="GO:0030091">
    <property type="term" value="P:protein repair"/>
    <property type="evidence" value="ECO:0007669"/>
    <property type="project" value="InterPro"/>
</dbReference>
<dbReference type="GO" id="GO:0006979">
    <property type="term" value="P:response to oxidative stress"/>
    <property type="evidence" value="ECO:0007669"/>
    <property type="project" value="InterPro"/>
</dbReference>
<dbReference type="SUPFAM" id="SSF51316">
    <property type="entry name" value="Mss4-like"/>
    <property type="match status" value="1"/>
</dbReference>
<evidence type="ECO:0000256" key="1">
    <source>
        <dbReference type="ARBA" id="ARBA00007174"/>
    </source>
</evidence>
<proteinExistence type="inferred from homology"/>
<keyword evidence="3 5" id="KW-0560">Oxidoreductase</keyword>
<comment type="similarity">
    <text evidence="1 5">Belongs to the MsrB Met sulfoxide reductase family.</text>
</comment>
<dbReference type="InterPro" id="IPR011057">
    <property type="entry name" value="Mss4-like_sf"/>
</dbReference>
<evidence type="ECO:0000256" key="3">
    <source>
        <dbReference type="ARBA" id="ARBA00023002"/>
    </source>
</evidence>
<evidence type="ECO:0000259" key="6">
    <source>
        <dbReference type="PROSITE" id="PS51790"/>
    </source>
</evidence>
<reference evidence="7 8" key="1">
    <citation type="journal article" date="2013" name="Curr. Biol.">
        <title>The Genome of the Foraminiferan Reticulomyxa filosa.</title>
        <authorList>
            <person name="Glockner G."/>
            <person name="Hulsmann N."/>
            <person name="Schleicher M."/>
            <person name="Noegel A.A."/>
            <person name="Eichinger L."/>
            <person name="Gallinger C."/>
            <person name="Pawlowski J."/>
            <person name="Sierra R."/>
            <person name="Euteneuer U."/>
            <person name="Pillet L."/>
            <person name="Moustafa A."/>
            <person name="Platzer M."/>
            <person name="Groth M."/>
            <person name="Szafranski K."/>
            <person name="Schliwa M."/>
        </authorList>
    </citation>
    <scope>NUCLEOTIDE SEQUENCE [LARGE SCALE GENOMIC DNA]</scope>
</reference>
<dbReference type="PANTHER" id="PTHR10173">
    <property type="entry name" value="METHIONINE SULFOXIDE REDUCTASE"/>
    <property type="match status" value="1"/>
</dbReference>
<evidence type="ECO:0000256" key="5">
    <source>
        <dbReference type="RuleBase" id="RU365044"/>
    </source>
</evidence>
<protein>
    <recommendedName>
        <fullName evidence="2 5">Peptide-methionine (R)-S-oxide reductase</fullName>
        <ecNumber evidence="2 5">1.8.4.12</ecNumber>
    </recommendedName>
</protein>
<gene>
    <name evidence="7" type="ORF">RFI_03925</name>
</gene>
<evidence type="ECO:0000313" key="7">
    <source>
        <dbReference type="EMBL" id="ETO33181.1"/>
    </source>
</evidence>
<dbReference type="EMBL" id="ASPP01003609">
    <property type="protein sequence ID" value="ETO33181.1"/>
    <property type="molecule type" value="Genomic_DNA"/>
</dbReference>
<evidence type="ECO:0000256" key="4">
    <source>
        <dbReference type="ARBA" id="ARBA00048488"/>
    </source>
</evidence>
<evidence type="ECO:0000256" key="2">
    <source>
        <dbReference type="ARBA" id="ARBA00012499"/>
    </source>
</evidence>
<dbReference type="PROSITE" id="PS51790">
    <property type="entry name" value="MSRB"/>
    <property type="match status" value="1"/>
</dbReference>
<comment type="cofactor">
    <cofactor evidence="5">
        <name>Zn(2+)</name>
        <dbReference type="ChEBI" id="CHEBI:29105"/>
    </cofactor>
    <text evidence="5">Binds 1 zinc ion per subunit.</text>
</comment>
<dbReference type="Proteomes" id="UP000023152">
    <property type="component" value="Unassembled WGS sequence"/>
</dbReference>
<dbReference type="OrthoDB" id="44061at2759"/>
<keyword evidence="8" id="KW-1185">Reference proteome</keyword>
<keyword evidence="5" id="KW-0732">Signal</keyword>
<accession>X6P4P7</accession>
<dbReference type="PANTHER" id="PTHR10173:SF52">
    <property type="entry name" value="METHIONINE-R-SULFOXIDE REDUCTASE B1"/>
    <property type="match status" value="1"/>
</dbReference>
<dbReference type="NCBIfam" id="TIGR00357">
    <property type="entry name" value="peptide-methionine (R)-S-oxide reductase MsrB"/>
    <property type="match status" value="1"/>
</dbReference>
<evidence type="ECO:0000313" key="8">
    <source>
        <dbReference type="Proteomes" id="UP000023152"/>
    </source>
</evidence>
<feature type="domain" description="MsrB" evidence="6">
    <location>
        <begin position="52"/>
        <end position="180"/>
    </location>
</feature>
<name>X6P4P7_RETFI</name>
<organism evidence="7 8">
    <name type="scientific">Reticulomyxa filosa</name>
    <dbReference type="NCBI Taxonomy" id="46433"/>
    <lineage>
        <taxon>Eukaryota</taxon>
        <taxon>Sar</taxon>
        <taxon>Rhizaria</taxon>
        <taxon>Retaria</taxon>
        <taxon>Foraminifera</taxon>
        <taxon>Monothalamids</taxon>
        <taxon>Reticulomyxidae</taxon>
        <taxon>Reticulomyxa</taxon>
    </lineage>
</organism>
<feature type="chain" id="PRO_5015800847" description="Peptide-methionine (R)-S-oxide reductase" evidence="5">
    <location>
        <begin position="22"/>
        <end position="198"/>
    </location>
</feature>
<comment type="catalytic activity">
    <reaction evidence="4 5">
        <text>L-methionyl-[protein] + [thioredoxin]-disulfide + H2O = L-methionyl-(R)-S-oxide-[protein] + [thioredoxin]-dithiol</text>
        <dbReference type="Rhea" id="RHEA:24164"/>
        <dbReference type="Rhea" id="RHEA-COMP:10698"/>
        <dbReference type="Rhea" id="RHEA-COMP:10700"/>
        <dbReference type="Rhea" id="RHEA-COMP:12313"/>
        <dbReference type="Rhea" id="RHEA-COMP:12314"/>
        <dbReference type="ChEBI" id="CHEBI:15377"/>
        <dbReference type="ChEBI" id="CHEBI:16044"/>
        <dbReference type="ChEBI" id="CHEBI:29950"/>
        <dbReference type="ChEBI" id="CHEBI:45764"/>
        <dbReference type="ChEBI" id="CHEBI:50058"/>
        <dbReference type="EC" id="1.8.4.12"/>
    </reaction>
</comment>
<dbReference type="EC" id="1.8.4.12" evidence="2 5"/>
<dbReference type="GO" id="GO:0033743">
    <property type="term" value="F:peptide-methionine (R)-S-oxide reductase activity"/>
    <property type="evidence" value="ECO:0007669"/>
    <property type="project" value="UniProtKB-EC"/>
</dbReference>
<sequence length="198" mass="22756">MLKFFCHFLLWFSSIALGVQQTPLTNSCFLNIKIKEISVSGYDITPMSQQELDAAYLHLPENIVHVIRDKGTEKPYPYDNGYDNYYKNKRDGIYVSVVTKIPLFDSDDKFESGTGWPSFKDIIDKDHIKIVPDNSIPRMPRWEVIETKSGVHLGHVFDDGPLPTKKRYCINGAALQFVERSQLPQFLSQNSPIKKQEL</sequence>
<dbReference type="Pfam" id="PF01641">
    <property type="entry name" value="SelR"/>
    <property type="match status" value="1"/>
</dbReference>
<dbReference type="GO" id="GO:0005737">
    <property type="term" value="C:cytoplasm"/>
    <property type="evidence" value="ECO:0007669"/>
    <property type="project" value="TreeGrafter"/>
</dbReference>
<dbReference type="InterPro" id="IPR028427">
    <property type="entry name" value="Met_Sox_Rdtase_MsrB"/>
</dbReference>
<feature type="signal peptide" evidence="5">
    <location>
        <begin position="1"/>
        <end position="21"/>
    </location>
</feature>
<dbReference type="AlphaFoldDB" id="X6P4P7"/>
<dbReference type="Gene3D" id="2.170.150.20">
    <property type="entry name" value="Peptide methionine sulfoxide reductase"/>
    <property type="match status" value="1"/>
</dbReference>
<keyword evidence="5" id="KW-0862">Zinc</keyword>
<comment type="caution">
    <text evidence="7">The sequence shown here is derived from an EMBL/GenBank/DDBJ whole genome shotgun (WGS) entry which is preliminary data.</text>
</comment>
<keyword evidence="5" id="KW-0479">Metal-binding</keyword>